<evidence type="ECO:0000313" key="2">
    <source>
        <dbReference type="EMBL" id="EXV02217.1"/>
    </source>
</evidence>
<evidence type="ECO:0000313" key="3">
    <source>
        <dbReference type="Proteomes" id="UP000030151"/>
    </source>
</evidence>
<dbReference type="Pfam" id="PF13508">
    <property type="entry name" value="Acetyltransf_7"/>
    <property type="match status" value="1"/>
</dbReference>
<sequence length="241" mass="27252">MALPGGYHLRAGTAADLRTVTGLYLAGFGHDGLLDIMFPGRRRHPDAVAAFLYRHFRRRWWTMGWRLTVVVDETLGVPVGFTWWLRPASQLTFWETWVSPFLIGADDGRDVGGVDAWFAPLVRMYLCLEALVLRSPIDPEPVDGFYRAVRAAEPQFLTTPRRREAWYLSTLAVHPVYQGQRLGRALVQEGLELVDKAGSASYLVGLRSVEAFYPKYGFKEVCRVNVGELKAWDGGSVMFRE</sequence>
<dbReference type="InterPro" id="IPR052523">
    <property type="entry name" value="Trichothecene_AcTrans"/>
</dbReference>
<dbReference type="OrthoDB" id="410198at2759"/>
<reference evidence="2 3" key="1">
    <citation type="submission" date="2014-02" db="EMBL/GenBank/DDBJ databases">
        <title>The genome sequence of the entomopathogenic fungus Metarhizium robertsii ARSEF 2575.</title>
        <authorList>
            <person name="Giuliano Garisto Donzelli B."/>
            <person name="Roe B.A."/>
            <person name="Macmil S.L."/>
            <person name="Krasnoff S.B."/>
            <person name="Gibson D.M."/>
        </authorList>
    </citation>
    <scope>NUCLEOTIDE SEQUENCE [LARGE SCALE GENOMIC DNA]</scope>
    <source>
        <strain evidence="2 3">ARSEF 2575</strain>
    </source>
</reference>
<dbReference type="PANTHER" id="PTHR42791">
    <property type="entry name" value="GNAT FAMILY ACETYLTRANSFERASE"/>
    <property type="match status" value="1"/>
</dbReference>
<dbReference type="HOGENOM" id="CLU_060131_3_0_1"/>
<dbReference type="SUPFAM" id="SSF55729">
    <property type="entry name" value="Acyl-CoA N-acyltransferases (Nat)"/>
    <property type="match status" value="1"/>
</dbReference>
<dbReference type="Proteomes" id="UP000030151">
    <property type="component" value="Unassembled WGS sequence"/>
</dbReference>
<protein>
    <submittedName>
        <fullName evidence="2">Acetyltransferase (GNAT) domain protein</fullName>
    </submittedName>
</protein>
<dbReference type="PANTHER" id="PTHR42791:SF2">
    <property type="entry name" value="N-ACETYLTRANSFERASE DOMAIN-CONTAINING PROTEIN"/>
    <property type="match status" value="1"/>
</dbReference>
<gene>
    <name evidence="2" type="ORF">X797_004346</name>
</gene>
<dbReference type="InterPro" id="IPR016181">
    <property type="entry name" value="Acyl_CoA_acyltransferase"/>
</dbReference>
<dbReference type="PROSITE" id="PS51186">
    <property type="entry name" value="GNAT"/>
    <property type="match status" value="1"/>
</dbReference>
<comment type="caution">
    <text evidence="2">The sequence shown here is derived from an EMBL/GenBank/DDBJ whole genome shotgun (WGS) entry which is preliminary data.</text>
</comment>
<dbReference type="GO" id="GO:0016747">
    <property type="term" value="F:acyltransferase activity, transferring groups other than amino-acyl groups"/>
    <property type="evidence" value="ECO:0007669"/>
    <property type="project" value="InterPro"/>
</dbReference>
<name>A0A0A1UVZ6_9HYPO</name>
<dbReference type="CDD" id="cd04301">
    <property type="entry name" value="NAT_SF"/>
    <property type="match status" value="1"/>
</dbReference>
<dbReference type="AlphaFoldDB" id="A0A0A1UVZ6"/>
<dbReference type="InterPro" id="IPR000182">
    <property type="entry name" value="GNAT_dom"/>
</dbReference>
<dbReference type="eggNOG" id="ENOG502RVX3">
    <property type="taxonomic scope" value="Eukaryota"/>
</dbReference>
<accession>A0A0A1UVZ6</accession>
<evidence type="ECO:0000259" key="1">
    <source>
        <dbReference type="PROSITE" id="PS51186"/>
    </source>
</evidence>
<feature type="domain" description="N-acetyltransferase" evidence="1">
    <location>
        <begin position="101"/>
        <end position="241"/>
    </location>
</feature>
<dbReference type="EMBL" id="JELW01000005">
    <property type="protein sequence ID" value="EXV02217.1"/>
    <property type="molecule type" value="Genomic_DNA"/>
</dbReference>
<proteinExistence type="predicted"/>
<organism evidence="2 3">
    <name type="scientific">Metarhizium robertsii</name>
    <dbReference type="NCBI Taxonomy" id="568076"/>
    <lineage>
        <taxon>Eukaryota</taxon>
        <taxon>Fungi</taxon>
        <taxon>Dikarya</taxon>
        <taxon>Ascomycota</taxon>
        <taxon>Pezizomycotina</taxon>
        <taxon>Sordariomycetes</taxon>
        <taxon>Hypocreomycetidae</taxon>
        <taxon>Hypocreales</taxon>
        <taxon>Clavicipitaceae</taxon>
        <taxon>Metarhizium</taxon>
    </lineage>
</organism>
<dbReference type="Gene3D" id="3.40.630.30">
    <property type="match status" value="1"/>
</dbReference>
<keyword evidence="2" id="KW-0808">Transferase</keyword>